<reference evidence="2 3" key="1">
    <citation type="submission" date="2018-05" db="EMBL/GenBank/DDBJ databases">
        <authorList>
            <consortium name="PulseNet: The National Subtyping Network for Foodborne Disease Surveillance"/>
            <person name="Tarr C.L."/>
            <person name="Trees E."/>
            <person name="Katz L.S."/>
            <person name="Carleton-Romer H.A."/>
            <person name="Stroika S."/>
            <person name="Kucerova Z."/>
            <person name="Roache K.F."/>
            <person name="Sabol A.L."/>
            <person name="Besser J."/>
            <person name="Gerner-Smidt P."/>
        </authorList>
    </citation>
    <scope>NUCLEOTIDE SEQUENCE [LARGE SCALE GENOMIC DNA]</scope>
    <source>
        <strain evidence="2 3">1988D-2602</strain>
    </source>
</reference>
<sequence>MKKMSLSLAVIASLMAVGCSAPKPKQLDDGSALSINNSILERQYNFVPKDSFLSSQNWTYQIVVEKNSIEDDFIKNELVTKTFLLAHNASRMILVGREDLIKDYKEYFIKNQVVIPIELQPINPYKEERNRVSILFFNKISTGE</sequence>
<comment type="caution">
    <text evidence="2">The sequence shown here is derived from an EMBL/GenBank/DDBJ whole genome shotgun (WGS) entry which is preliminary data.</text>
</comment>
<keyword evidence="1" id="KW-0732">Signal</keyword>
<evidence type="ECO:0000313" key="3">
    <source>
        <dbReference type="Proteomes" id="UP000533324"/>
    </source>
</evidence>
<evidence type="ECO:0000313" key="2">
    <source>
        <dbReference type="EMBL" id="EAJ1255029.1"/>
    </source>
</evidence>
<gene>
    <name evidence="2" type="ORF">A0Y59_07610</name>
</gene>
<evidence type="ECO:0000256" key="1">
    <source>
        <dbReference type="SAM" id="SignalP"/>
    </source>
</evidence>
<protein>
    <submittedName>
        <fullName evidence="2">Cag pathogenicity island protein</fullName>
    </submittedName>
</protein>
<dbReference type="Pfam" id="PF13117">
    <property type="entry name" value="Cag12"/>
    <property type="match status" value="1"/>
</dbReference>
<name>A0A7U8AR00_CAMLA</name>
<dbReference type="AlphaFoldDB" id="A0A7U8AR00"/>
<accession>A0A7U8AR00</accession>
<organism evidence="2 3">
    <name type="scientific">Campylobacter lari</name>
    <dbReference type="NCBI Taxonomy" id="201"/>
    <lineage>
        <taxon>Bacteria</taxon>
        <taxon>Pseudomonadati</taxon>
        <taxon>Campylobacterota</taxon>
        <taxon>Epsilonproteobacteria</taxon>
        <taxon>Campylobacterales</taxon>
        <taxon>Campylobacteraceae</taxon>
        <taxon>Campylobacter</taxon>
    </lineage>
</organism>
<dbReference type="InterPro" id="IPR025264">
    <property type="entry name" value="Cag12"/>
</dbReference>
<proteinExistence type="predicted"/>
<dbReference type="EMBL" id="AABVCV010000016">
    <property type="protein sequence ID" value="EAJ1255029.1"/>
    <property type="molecule type" value="Genomic_DNA"/>
</dbReference>
<dbReference type="Proteomes" id="UP000533324">
    <property type="component" value="Unassembled WGS sequence"/>
</dbReference>
<feature type="signal peptide" evidence="1">
    <location>
        <begin position="1"/>
        <end position="21"/>
    </location>
</feature>
<dbReference type="PROSITE" id="PS51257">
    <property type="entry name" value="PROKAR_LIPOPROTEIN"/>
    <property type="match status" value="1"/>
</dbReference>
<feature type="chain" id="PRO_5031212375" evidence="1">
    <location>
        <begin position="22"/>
        <end position="144"/>
    </location>
</feature>